<accession>A0A2V3IZ03</accession>
<evidence type="ECO:0000256" key="3">
    <source>
        <dbReference type="ARBA" id="ARBA00022989"/>
    </source>
</evidence>
<feature type="transmembrane region" description="Helical" evidence="6">
    <location>
        <begin position="118"/>
        <end position="136"/>
    </location>
</feature>
<feature type="transmembrane region" description="Helical" evidence="6">
    <location>
        <begin position="56"/>
        <end position="73"/>
    </location>
</feature>
<dbReference type="Pfam" id="PF03741">
    <property type="entry name" value="TerC"/>
    <property type="match status" value="1"/>
</dbReference>
<feature type="transmembrane region" description="Helical" evidence="6">
    <location>
        <begin position="270"/>
        <end position="288"/>
    </location>
</feature>
<dbReference type="OrthoDB" id="417520at2759"/>
<keyword evidence="3 6" id="KW-1133">Transmembrane helix</keyword>
<evidence type="ECO:0000256" key="5">
    <source>
        <dbReference type="SAM" id="MobiDB-lite"/>
    </source>
</evidence>
<dbReference type="EMBL" id="NBIV01000025">
    <property type="protein sequence ID" value="PXF47378.1"/>
    <property type="molecule type" value="Genomic_DNA"/>
</dbReference>
<comment type="subcellular location">
    <subcellularLocation>
        <location evidence="1">Membrane</location>
        <topology evidence="1">Multi-pass membrane protein</topology>
    </subcellularLocation>
</comment>
<dbReference type="InterPro" id="IPR022369">
    <property type="entry name" value="Integral_membrane_TerC_rswitch"/>
</dbReference>
<evidence type="ECO:0000313" key="7">
    <source>
        <dbReference type="EMBL" id="PXF47378.1"/>
    </source>
</evidence>
<sequence length="329" mass="36117">MLSSRLPPADNGASALPRPSVTISRSDPTHIKLLKTKSSSGSYWFLPPLTPHLRNTLLWLLFAASFVPLLALGRSPRHALEFATGYIVEYSLSVDNLFVFLLIFRYFKVPTDAQQTVLRYGILGAMLLRGIMILAGKALIDRFEWLAILFAALLIYSAGKLLFEDDDDSDLENNRVIALSRNLFPVADYYTGDKFFIHDGTRFVATPLMVVLIAIELSDVIFALDSVPAVLGISTDTLVIYTSNILAIMGLRSLFFVLSNTIASLRFLKQSLAIVLAFIGIKMIAACFGHELGIAWSLSVVTFTLALGIVLSLLFPDQPDPALSPSNSV</sequence>
<feature type="transmembrane region" description="Helical" evidence="6">
    <location>
        <begin position="208"/>
        <end position="231"/>
    </location>
</feature>
<dbReference type="GO" id="GO:0016020">
    <property type="term" value="C:membrane"/>
    <property type="evidence" value="ECO:0007669"/>
    <property type="project" value="UniProtKB-SubCell"/>
</dbReference>
<reference evidence="7 8" key="1">
    <citation type="journal article" date="2018" name="Mol. Biol. Evol.">
        <title>Analysis of the draft genome of the red seaweed Gracilariopsis chorda provides insights into genome size evolution in Rhodophyta.</title>
        <authorList>
            <person name="Lee J."/>
            <person name="Yang E.C."/>
            <person name="Graf L."/>
            <person name="Yang J.H."/>
            <person name="Qiu H."/>
            <person name="Zel Zion U."/>
            <person name="Chan C.X."/>
            <person name="Stephens T.G."/>
            <person name="Weber A.P.M."/>
            <person name="Boo G.H."/>
            <person name="Boo S.M."/>
            <person name="Kim K.M."/>
            <person name="Shin Y."/>
            <person name="Jung M."/>
            <person name="Lee S.J."/>
            <person name="Yim H.S."/>
            <person name="Lee J.H."/>
            <person name="Bhattacharya D."/>
            <person name="Yoon H.S."/>
        </authorList>
    </citation>
    <scope>NUCLEOTIDE SEQUENCE [LARGE SCALE GENOMIC DNA]</scope>
    <source>
        <strain evidence="7 8">SKKU-2015</strain>
        <tissue evidence="7">Whole body</tissue>
    </source>
</reference>
<dbReference type="PANTHER" id="PTHR30238">
    <property type="entry name" value="MEMBRANE BOUND PREDICTED REDOX MODULATOR"/>
    <property type="match status" value="1"/>
</dbReference>
<feature type="transmembrane region" description="Helical" evidence="6">
    <location>
        <begin position="85"/>
        <end position="106"/>
    </location>
</feature>
<dbReference type="STRING" id="448386.A0A2V3IZ03"/>
<evidence type="ECO:0000256" key="2">
    <source>
        <dbReference type="ARBA" id="ARBA00022692"/>
    </source>
</evidence>
<keyword evidence="2 6" id="KW-0812">Transmembrane</keyword>
<evidence type="ECO:0000313" key="8">
    <source>
        <dbReference type="Proteomes" id="UP000247409"/>
    </source>
</evidence>
<comment type="caution">
    <text evidence="7">The sequence shown here is derived from an EMBL/GenBank/DDBJ whole genome shotgun (WGS) entry which is preliminary data.</text>
</comment>
<dbReference type="AlphaFoldDB" id="A0A2V3IZ03"/>
<evidence type="ECO:0000256" key="4">
    <source>
        <dbReference type="ARBA" id="ARBA00023136"/>
    </source>
</evidence>
<feature type="transmembrane region" description="Helical" evidence="6">
    <location>
        <begin position="143"/>
        <end position="163"/>
    </location>
</feature>
<protein>
    <submittedName>
        <fullName evidence="7">Thylakoid membrane protein TERC, chloroplastic</fullName>
    </submittedName>
</protein>
<proteinExistence type="predicted"/>
<dbReference type="InterPro" id="IPR005496">
    <property type="entry name" value="Integral_membrane_TerC"/>
</dbReference>
<dbReference type="PANTHER" id="PTHR30238:SF0">
    <property type="entry name" value="THYLAKOID MEMBRANE PROTEIN TERC, CHLOROPLASTIC"/>
    <property type="match status" value="1"/>
</dbReference>
<dbReference type="Proteomes" id="UP000247409">
    <property type="component" value="Unassembled WGS sequence"/>
</dbReference>
<feature type="region of interest" description="Disordered" evidence="5">
    <location>
        <begin position="1"/>
        <end position="20"/>
    </location>
</feature>
<gene>
    <name evidence="7" type="ORF">BWQ96_02858</name>
</gene>
<feature type="transmembrane region" description="Helical" evidence="6">
    <location>
        <begin position="295"/>
        <end position="315"/>
    </location>
</feature>
<evidence type="ECO:0000256" key="6">
    <source>
        <dbReference type="SAM" id="Phobius"/>
    </source>
</evidence>
<keyword evidence="4 6" id="KW-0472">Membrane</keyword>
<evidence type="ECO:0000256" key="1">
    <source>
        <dbReference type="ARBA" id="ARBA00004141"/>
    </source>
</evidence>
<feature type="transmembrane region" description="Helical" evidence="6">
    <location>
        <begin position="238"/>
        <end position="258"/>
    </location>
</feature>
<organism evidence="7 8">
    <name type="scientific">Gracilariopsis chorda</name>
    <dbReference type="NCBI Taxonomy" id="448386"/>
    <lineage>
        <taxon>Eukaryota</taxon>
        <taxon>Rhodophyta</taxon>
        <taxon>Florideophyceae</taxon>
        <taxon>Rhodymeniophycidae</taxon>
        <taxon>Gracilariales</taxon>
        <taxon>Gracilariaceae</taxon>
        <taxon>Gracilariopsis</taxon>
    </lineage>
</organism>
<keyword evidence="8" id="KW-1185">Reference proteome</keyword>
<name>A0A2V3IZ03_9FLOR</name>
<dbReference type="NCBIfam" id="TIGR03718">
    <property type="entry name" value="R_switched_Alx"/>
    <property type="match status" value="1"/>
</dbReference>